<sequence length="213" mass="23689">MVNVLIVNGPGLLRESIVYLIEKDSELNVIGSAENGMQAVDLCSALAPDVILIDIEMPECDGFEAAKRIKHQFPHMKVIFLANQTDKKSGFFALKSGADGYLLKNIKGSELILAIKCAANNMKIFHPNALDGMDIFMEHEWRDGSVPHPADNLTIREIELVKYIAQGKSNKEIANILFLSEGRIKNIVTGILKKSALQHRTQLAVYAIKKRYI</sequence>
<dbReference type="PRINTS" id="PR00038">
    <property type="entry name" value="HTHLUXR"/>
</dbReference>
<dbReference type="CDD" id="cd06170">
    <property type="entry name" value="LuxR_C_like"/>
    <property type="match status" value="1"/>
</dbReference>
<reference evidence="9 10" key="1">
    <citation type="submission" date="2024-02" db="EMBL/GenBank/DDBJ databases">
        <title>Seven novel Bacillus-like species.</title>
        <authorList>
            <person name="Liu G."/>
        </authorList>
    </citation>
    <scope>NUCLEOTIDE SEQUENCE [LARGE SCALE GENOMIC DNA]</scope>
    <source>
        <strain evidence="9 10">FJAT-52054</strain>
    </source>
</reference>
<dbReference type="EMBL" id="CP147407">
    <property type="protein sequence ID" value="WXB97665.1"/>
    <property type="molecule type" value="Genomic_DNA"/>
</dbReference>
<dbReference type="InterPro" id="IPR058245">
    <property type="entry name" value="NreC/VraR/RcsB-like_REC"/>
</dbReference>
<dbReference type="Proteomes" id="UP001377337">
    <property type="component" value="Chromosome"/>
</dbReference>
<evidence type="ECO:0000256" key="1">
    <source>
        <dbReference type="ARBA" id="ARBA00004496"/>
    </source>
</evidence>
<feature type="domain" description="Response regulatory" evidence="8">
    <location>
        <begin position="3"/>
        <end position="119"/>
    </location>
</feature>
<evidence type="ECO:0000256" key="5">
    <source>
        <dbReference type="ARBA" id="ARBA00023163"/>
    </source>
</evidence>
<evidence type="ECO:0000259" key="8">
    <source>
        <dbReference type="PROSITE" id="PS50110"/>
    </source>
</evidence>
<protein>
    <submittedName>
        <fullName evidence="9">Response regulator transcription factor</fullName>
    </submittedName>
</protein>
<dbReference type="PANTHER" id="PTHR43214">
    <property type="entry name" value="TWO-COMPONENT RESPONSE REGULATOR"/>
    <property type="match status" value="1"/>
</dbReference>
<keyword evidence="10" id="KW-1185">Reference proteome</keyword>
<dbReference type="InterPro" id="IPR011006">
    <property type="entry name" value="CheY-like_superfamily"/>
</dbReference>
<proteinExistence type="predicted"/>
<gene>
    <name evidence="9" type="ORF">WCV65_03940</name>
</gene>
<comment type="subcellular location">
    <subcellularLocation>
        <location evidence="1">Cytoplasm</location>
    </subcellularLocation>
</comment>
<name>A0ABZ2NKD8_9BACI</name>
<dbReference type="PANTHER" id="PTHR43214:SF43">
    <property type="entry name" value="TWO-COMPONENT RESPONSE REGULATOR"/>
    <property type="match status" value="1"/>
</dbReference>
<dbReference type="InterPro" id="IPR000792">
    <property type="entry name" value="Tscrpt_reg_LuxR_C"/>
</dbReference>
<evidence type="ECO:0000256" key="3">
    <source>
        <dbReference type="ARBA" id="ARBA00023015"/>
    </source>
</evidence>
<dbReference type="InterPro" id="IPR039420">
    <property type="entry name" value="WalR-like"/>
</dbReference>
<evidence type="ECO:0000256" key="2">
    <source>
        <dbReference type="ARBA" id="ARBA00022553"/>
    </source>
</evidence>
<dbReference type="InterPro" id="IPR016032">
    <property type="entry name" value="Sig_transdc_resp-reg_C-effctor"/>
</dbReference>
<dbReference type="SMART" id="SM00421">
    <property type="entry name" value="HTH_LUXR"/>
    <property type="match status" value="1"/>
</dbReference>
<dbReference type="PROSITE" id="PS50043">
    <property type="entry name" value="HTH_LUXR_2"/>
    <property type="match status" value="1"/>
</dbReference>
<dbReference type="SUPFAM" id="SSF46894">
    <property type="entry name" value="C-terminal effector domain of the bipartite response regulators"/>
    <property type="match status" value="1"/>
</dbReference>
<dbReference type="PROSITE" id="PS50110">
    <property type="entry name" value="RESPONSE_REGULATORY"/>
    <property type="match status" value="1"/>
</dbReference>
<keyword evidence="2 6" id="KW-0597">Phosphoprotein</keyword>
<keyword evidence="3" id="KW-0805">Transcription regulation</keyword>
<keyword evidence="4" id="KW-0238">DNA-binding</keyword>
<keyword evidence="5" id="KW-0804">Transcription</keyword>
<evidence type="ECO:0000256" key="6">
    <source>
        <dbReference type="PROSITE-ProRule" id="PRU00169"/>
    </source>
</evidence>
<dbReference type="InterPro" id="IPR001789">
    <property type="entry name" value="Sig_transdc_resp-reg_receiver"/>
</dbReference>
<feature type="modified residue" description="4-aspartylphosphate" evidence="6">
    <location>
        <position position="54"/>
    </location>
</feature>
<dbReference type="Pfam" id="PF00196">
    <property type="entry name" value="GerE"/>
    <property type="match status" value="1"/>
</dbReference>
<dbReference type="SUPFAM" id="SSF52172">
    <property type="entry name" value="CheY-like"/>
    <property type="match status" value="1"/>
</dbReference>
<accession>A0ABZ2NKD8</accession>
<evidence type="ECO:0000313" key="10">
    <source>
        <dbReference type="Proteomes" id="UP001377337"/>
    </source>
</evidence>
<feature type="domain" description="HTH luxR-type" evidence="7">
    <location>
        <begin position="146"/>
        <end position="211"/>
    </location>
</feature>
<evidence type="ECO:0000259" key="7">
    <source>
        <dbReference type="PROSITE" id="PS50043"/>
    </source>
</evidence>
<organism evidence="9 10">
    <name type="scientific">Metabacillus sediminis</name>
    <dbReference type="NCBI Taxonomy" id="3117746"/>
    <lineage>
        <taxon>Bacteria</taxon>
        <taxon>Bacillati</taxon>
        <taxon>Bacillota</taxon>
        <taxon>Bacilli</taxon>
        <taxon>Bacillales</taxon>
        <taxon>Bacillaceae</taxon>
        <taxon>Metabacillus</taxon>
    </lineage>
</organism>
<dbReference type="RefSeq" id="WP_035405846.1">
    <property type="nucleotide sequence ID" value="NZ_CP147407.1"/>
</dbReference>
<evidence type="ECO:0000256" key="4">
    <source>
        <dbReference type="ARBA" id="ARBA00023125"/>
    </source>
</evidence>
<dbReference type="Gene3D" id="3.40.50.2300">
    <property type="match status" value="1"/>
</dbReference>
<evidence type="ECO:0000313" key="9">
    <source>
        <dbReference type="EMBL" id="WXB97665.1"/>
    </source>
</evidence>
<dbReference type="CDD" id="cd17535">
    <property type="entry name" value="REC_NarL-like"/>
    <property type="match status" value="1"/>
</dbReference>
<dbReference type="Pfam" id="PF00072">
    <property type="entry name" value="Response_reg"/>
    <property type="match status" value="1"/>
</dbReference>
<dbReference type="SMART" id="SM00448">
    <property type="entry name" value="REC"/>
    <property type="match status" value="1"/>
</dbReference>